<keyword evidence="2" id="KW-0808">Transferase</keyword>
<keyword evidence="2" id="KW-0489">Methyltransferase</keyword>
<dbReference type="PANTHER" id="PTHR43591">
    <property type="entry name" value="METHYLTRANSFERASE"/>
    <property type="match status" value="1"/>
</dbReference>
<dbReference type="RefSeq" id="XP_024674453.1">
    <property type="nucleotide sequence ID" value="XM_024818172.1"/>
</dbReference>
<protein>
    <submittedName>
        <fullName evidence="2">Putative ubiE/COQ5 methyltransferase</fullName>
    </submittedName>
</protein>
<dbReference type="CDD" id="cd02440">
    <property type="entry name" value="AdoMet_MTases"/>
    <property type="match status" value="1"/>
</dbReference>
<evidence type="ECO:0000259" key="1">
    <source>
        <dbReference type="Pfam" id="PF13847"/>
    </source>
</evidence>
<dbReference type="EMBL" id="KZ559124">
    <property type="protein sequence ID" value="PLB40441.1"/>
    <property type="molecule type" value="Genomic_DNA"/>
</dbReference>
<accession>A0A2I2FII5</accession>
<sequence length="270" mass="29901">MAHSKAVYATDHAASVLQTHSWRTVANSTPYLIPHLRSDMTILDIGCGPGSISVDLAKRAPNGHVTGIEYVPDPLDEARSFASREGVTNIDFRVGDIHSLAFPDNSFDLVHVHQVLQHIADPIQALREMRRVAKPNGGVVAARESAAFSWYPENQGIQTWHAVTERMAKERGGHPTPGSYIHTWAQEAGFPVGRIQKSTGTWCFSTPEEREYWGGTMAERAQSSGFTTMALEGGWATAQELESMARGWREWVMNEQGWFGVLHGEIVCFK</sequence>
<dbReference type="Proteomes" id="UP000234585">
    <property type="component" value="Unassembled WGS sequence"/>
</dbReference>
<dbReference type="STRING" id="41067.A0A2I2FII5"/>
<dbReference type="GO" id="GO:0008168">
    <property type="term" value="F:methyltransferase activity"/>
    <property type="evidence" value="ECO:0007669"/>
    <property type="project" value="UniProtKB-KW"/>
</dbReference>
<proteinExistence type="predicted"/>
<name>A0A2I2FII5_ASPCN</name>
<dbReference type="AlphaFoldDB" id="A0A2I2FII5"/>
<organism evidence="2 3">
    <name type="scientific">Aspergillus candidus</name>
    <dbReference type="NCBI Taxonomy" id="41067"/>
    <lineage>
        <taxon>Eukaryota</taxon>
        <taxon>Fungi</taxon>
        <taxon>Dikarya</taxon>
        <taxon>Ascomycota</taxon>
        <taxon>Pezizomycotina</taxon>
        <taxon>Eurotiomycetes</taxon>
        <taxon>Eurotiomycetidae</taxon>
        <taxon>Eurotiales</taxon>
        <taxon>Aspergillaceae</taxon>
        <taxon>Aspergillus</taxon>
        <taxon>Aspergillus subgen. Circumdati</taxon>
    </lineage>
</organism>
<dbReference type="InterPro" id="IPR029063">
    <property type="entry name" value="SAM-dependent_MTases_sf"/>
</dbReference>
<dbReference type="Gene3D" id="3.40.50.150">
    <property type="entry name" value="Vaccinia Virus protein VP39"/>
    <property type="match status" value="1"/>
</dbReference>
<evidence type="ECO:0000313" key="3">
    <source>
        <dbReference type="Proteomes" id="UP000234585"/>
    </source>
</evidence>
<reference evidence="2 3" key="1">
    <citation type="submission" date="2017-12" db="EMBL/GenBank/DDBJ databases">
        <authorList>
            <consortium name="DOE Joint Genome Institute"/>
            <person name="Haridas S."/>
            <person name="Kjaerbolling I."/>
            <person name="Vesth T.C."/>
            <person name="Frisvad J.C."/>
            <person name="Nybo J.L."/>
            <person name="Theobald S."/>
            <person name="Kuo A."/>
            <person name="Bowyer P."/>
            <person name="Matsuda Y."/>
            <person name="Mondo S."/>
            <person name="Lyhne E.K."/>
            <person name="Kogle M.E."/>
            <person name="Clum A."/>
            <person name="Lipzen A."/>
            <person name="Salamov A."/>
            <person name="Ngan C.Y."/>
            <person name="Daum C."/>
            <person name="Chiniquy J."/>
            <person name="Barry K."/>
            <person name="LaButti K."/>
            <person name="Simmons B.A."/>
            <person name="Magnuson J.K."/>
            <person name="Mortensen U.H."/>
            <person name="Larsen T.O."/>
            <person name="Grigoriev I.V."/>
            <person name="Baker S.E."/>
            <person name="Andersen M.R."/>
            <person name="Nordberg H.P."/>
            <person name="Cantor M.N."/>
            <person name="Hua S.X."/>
        </authorList>
    </citation>
    <scope>NUCLEOTIDE SEQUENCE [LARGE SCALE GENOMIC DNA]</scope>
    <source>
        <strain evidence="2 3">CBS 102.13</strain>
    </source>
</reference>
<dbReference type="GO" id="GO:0032259">
    <property type="term" value="P:methylation"/>
    <property type="evidence" value="ECO:0007669"/>
    <property type="project" value="UniProtKB-KW"/>
</dbReference>
<feature type="domain" description="Methyltransferase" evidence="1">
    <location>
        <begin position="37"/>
        <end position="147"/>
    </location>
</feature>
<keyword evidence="3" id="KW-1185">Reference proteome</keyword>
<gene>
    <name evidence="2" type="ORF">BDW47DRAFT_134811</name>
</gene>
<dbReference type="InterPro" id="IPR025714">
    <property type="entry name" value="Methyltranfer_dom"/>
</dbReference>
<dbReference type="GeneID" id="36525332"/>
<dbReference type="Pfam" id="PF13847">
    <property type="entry name" value="Methyltransf_31"/>
    <property type="match status" value="1"/>
</dbReference>
<dbReference type="SUPFAM" id="SSF53335">
    <property type="entry name" value="S-adenosyl-L-methionine-dependent methyltransferases"/>
    <property type="match status" value="1"/>
</dbReference>
<dbReference type="OrthoDB" id="10017101at2759"/>
<dbReference type="PANTHER" id="PTHR43591:SF24">
    <property type="entry name" value="2-METHOXY-6-POLYPRENYL-1,4-BENZOQUINOL METHYLASE, MITOCHONDRIAL"/>
    <property type="match status" value="1"/>
</dbReference>
<evidence type="ECO:0000313" key="2">
    <source>
        <dbReference type="EMBL" id="PLB40441.1"/>
    </source>
</evidence>